<feature type="region of interest" description="Disordered" evidence="1">
    <location>
        <begin position="371"/>
        <end position="455"/>
    </location>
</feature>
<dbReference type="WBParaSite" id="HPLM_0001048401-mRNA-1">
    <property type="protein sequence ID" value="HPLM_0001048401-mRNA-1"/>
    <property type="gene ID" value="HPLM_0001048401"/>
</dbReference>
<accession>A0A0N4WHU5</accession>
<protein>
    <submittedName>
        <fullName evidence="2">BRCT domain-containing protein</fullName>
    </submittedName>
</protein>
<evidence type="ECO:0000256" key="1">
    <source>
        <dbReference type="SAM" id="MobiDB-lite"/>
    </source>
</evidence>
<dbReference type="InterPro" id="IPR036420">
    <property type="entry name" value="BRCT_dom_sf"/>
</dbReference>
<feature type="region of interest" description="Disordered" evidence="1">
    <location>
        <begin position="106"/>
        <end position="157"/>
    </location>
</feature>
<feature type="region of interest" description="Disordered" evidence="1">
    <location>
        <begin position="198"/>
        <end position="256"/>
    </location>
</feature>
<name>A0A0N4WHU5_HAEPC</name>
<reference evidence="2" key="1">
    <citation type="submission" date="2017-02" db="UniProtKB">
        <authorList>
            <consortium name="WormBaseParasite"/>
        </authorList>
    </citation>
    <scope>IDENTIFICATION</scope>
</reference>
<feature type="compositionally biased region" description="Polar residues" evidence="1">
    <location>
        <begin position="442"/>
        <end position="451"/>
    </location>
</feature>
<dbReference type="Gene3D" id="3.40.50.10190">
    <property type="entry name" value="BRCT domain"/>
    <property type="match status" value="1"/>
</dbReference>
<feature type="compositionally biased region" description="Basic and acidic residues" evidence="1">
    <location>
        <begin position="319"/>
        <end position="331"/>
    </location>
</feature>
<feature type="compositionally biased region" description="Basic residues" evidence="1">
    <location>
        <begin position="140"/>
        <end position="150"/>
    </location>
</feature>
<proteinExistence type="predicted"/>
<organism evidence="2">
    <name type="scientific">Haemonchus placei</name>
    <name type="common">Barber's pole worm</name>
    <dbReference type="NCBI Taxonomy" id="6290"/>
    <lineage>
        <taxon>Eukaryota</taxon>
        <taxon>Metazoa</taxon>
        <taxon>Ecdysozoa</taxon>
        <taxon>Nematoda</taxon>
        <taxon>Chromadorea</taxon>
        <taxon>Rhabditida</taxon>
        <taxon>Rhabditina</taxon>
        <taxon>Rhabditomorpha</taxon>
        <taxon>Strongyloidea</taxon>
        <taxon>Trichostrongylidae</taxon>
        <taxon>Haemonchus</taxon>
    </lineage>
</organism>
<feature type="compositionally biased region" description="Polar residues" evidence="1">
    <location>
        <begin position="375"/>
        <end position="387"/>
    </location>
</feature>
<sequence>LIVDELQVDRTPEQLIPRKTRATTSNTRPSIEEEAFKTSTPISAVPSRLRSMRLNDRTLDMKKPFKPNFRGLTQAVENIPSPGSTSGDTSNDSLTTTMVGRILKEGVIKTATGKPQRNARAGANSLNTSASAHDLGAHSPSKKRSTRKCVTRQGSAAKTVCSTIERPELDEMMALRAQMTEKLQQRNREFAIQLAERTATAKDLPSEQPSQVGSLRGRKRGQPSTDDAERPSKRSSQTSTGNSSEQETLRPLIEWQPAVPSKLTSNSILNFEEPLNVTRPPVSQGTNFSDDFGQEPLARGTSEVQNRTTEKQPGPASDDFDRTSSRTDIRRTASGPSVSVARAPPQSAAQSFSPNPPRTVHEISTACLAEAGGRNTPQLPQGSTSSRGPGHSNMHATSSSLRRAAGGDALTGDVGEVETRKSLPNAAIHANEDRAGSGKANGDSSKPSSARISVKQERTSIVFSNTVRRFIFTSVLPHEADFELGEPSRLALTNWSEREQKLAQACRRWRLKLESSSSSSTRRGAFDGWRCVLYCSDDKAAGLCPMLKAGGAEVAIRHRGEVSLNVRGANGLHQSVLLFPIF</sequence>
<evidence type="ECO:0000313" key="2">
    <source>
        <dbReference type="WBParaSite" id="HPLM_0001048401-mRNA-1"/>
    </source>
</evidence>
<dbReference type="AlphaFoldDB" id="A0A0N4WHU5"/>
<feature type="region of interest" description="Disordered" evidence="1">
    <location>
        <begin position="276"/>
        <end position="359"/>
    </location>
</feature>
<feature type="compositionally biased region" description="Polar residues" evidence="1">
    <location>
        <begin position="234"/>
        <end position="246"/>
    </location>
</feature>